<accession>A0ACB9ZNA2</accession>
<sequence length="94" mass="10680">MIVIVVHSIKEVITVVNGISIVHMFFENFSLDWKRSSVVPWRVWPNRYYDGCHLESQEGLETKVGLRADLVGAPGSVSWFHVNGECNSYGIERS</sequence>
<organism evidence="1 2">
    <name type="scientific">Catharanthus roseus</name>
    <name type="common">Madagascar periwinkle</name>
    <name type="synonym">Vinca rosea</name>
    <dbReference type="NCBI Taxonomy" id="4058"/>
    <lineage>
        <taxon>Eukaryota</taxon>
        <taxon>Viridiplantae</taxon>
        <taxon>Streptophyta</taxon>
        <taxon>Embryophyta</taxon>
        <taxon>Tracheophyta</taxon>
        <taxon>Spermatophyta</taxon>
        <taxon>Magnoliopsida</taxon>
        <taxon>eudicotyledons</taxon>
        <taxon>Gunneridae</taxon>
        <taxon>Pentapetalae</taxon>
        <taxon>asterids</taxon>
        <taxon>lamiids</taxon>
        <taxon>Gentianales</taxon>
        <taxon>Apocynaceae</taxon>
        <taxon>Rauvolfioideae</taxon>
        <taxon>Vinceae</taxon>
        <taxon>Catharanthinae</taxon>
        <taxon>Catharanthus</taxon>
    </lineage>
</organism>
<protein>
    <submittedName>
        <fullName evidence="1">Uncharacterized protein</fullName>
    </submittedName>
</protein>
<reference evidence="2" key="1">
    <citation type="journal article" date="2023" name="Nat. Plants">
        <title>Single-cell RNA sequencing provides a high-resolution roadmap for understanding the multicellular compartmentation of specialized metabolism.</title>
        <authorList>
            <person name="Sun S."/>
            <person name="Shen X."/>
            <person name="Li Y."/>
            <person name="Li Y."/>
            <person name="Wang S."/>
            <person name="Li R."/>
            <person name="Zhang H."/>
            <person name="Shen G."/>
            <person name="Guo B."/>
            <person name="Wei J."/>
            <person name="Xu J."/>
            <person name="St-Pierre B."/>
            <person name="Chen S."/>
            <person name="Sun C."/>
        </authorList>
    </citation>
    <scope>NUCLEOTIDE SEQUENCE [LARGE SCALE GENOMIC DNA]</scope>
</reference>
<dbReference type="Proteomes" id="UP001060085">
    <property type="component" value="Linkage Group LG08"/>
</dbReference>
<evidence type="ECO:0000313" key="2">
    <source>
        <dbReference type="Proteomes" id="UP001060085"/>
    </source>
</evidence>
<keyword evidence="2" id="KW-1185">Reference proteome</keyword>
<dbReference type="EMBL" id="CM044708">
    <property type="protein sequence ID" value="KAI5648915.1"/>
    <property type="molecule type" value="Genomic_DNA"/>
</dbReference>
<name>A0ACB9ZNA2_CATRO</name>
<evidence type="ECO:0000313" key="1">
    <source>
        <dbReference type="EMBL" id="KAI5648915.1"/>
    </source>
</evidence>
<gene>
    <name evidence="1" type="ORF">M9H77_34920</name>
</gene>
<proteinExistence type="predicted"/>
<comment type="caution">
    <text evidence="1">The sequence shown here is derived from an EMBL/GenBank/DDBJ whole genome shotgun (WGS) entry which is preliminary data.</text>
</comment>